<feature type="transmembrane region" description="Helical" evidence="8">
    <location>
        <begin position="320"/>
        <end position="337"/>
    </location>
</feature>
<dbReference type="Pfam" id="PF02653">
    <property type="entry name" value="BPD_transp_2"/>
    <property type="match status" value="1"/>
</dbReference>
<comment type="caution">
    <text evidence="9">The sequence shown here is derived from an EMBL/GenBank/DDBJ whole genome shotgun (WGS) entry which is preliminary data.</text>
</comment>
<feature type="transmembrane region" description="Helical" evidence="8">
    <location>
        <begin position="67"/>
        <end position="87"/>
    </location>
</feature>
<evidence type="ECO:0000256" key="7">
    <source>
        <dbReference type="ARBA" id="ARBA00023136"/>
    </source>
</evidence>
<keyword evidence="5 8" id="KW-0812">Transmembrane</keyword>
<keyword evidence="10" id="KW-1185">Reference proteome</keyword>
<feature type="transmembrane region" description="Helical" evidence="8">
    <location>
        <begin position="240"/>
        <end position="259"/>
    </location>
</feature>
<name>A0A402CKS8_RHOWR</name>
<feature type="transmembrane region" description="Helical" evidence="8">
    <location>
        <begin position="35"/>
        <end position="55"/>
    </location>
</feature>
<dbReference type="CDD" id="cd06579">
    <property type="entry name" value="TM_PBP1_transp_AraH_like"/>
    <property type="match status" value="1"/>
</dbReference>
<dbReference type="RefSeq" id="WP_124395839.1">
    <property type="nucleotide sequence ID" value="NZ_BHYM01000089.1"/>
</dbReference>
<feature type="transmembrane region" description="Helical" evidence="8">
    <location>
        <begin position="265"/>
        <end position="284"/>
    </location>
</feature>
<organism evidence="9 10">
    <name type="scientific">Rhodococcus wratislaviensis</name>
    <name type="common">Tsukamurella wratislaviensis</name>
    <dbReference type="NCBI Taxonomy" id="44752"/>
    <lineage>
        <taxon>Bacteria</taxon>
        <taxon>Bacillati</taxon>
        <taxon>Actinomycetota</taxon>
        <taxon>Actinomycetes</taxon>
        <taxon>Mycobacteriales</taxon>
        <taxon>Nocardiaceae</taxon>
        <taxon>Rhodococcus</taxon>
    </lineage>
</organism>
<dbReference type="PANTHER" id="PTHR32196">
    <property type="entry name" value="ABC TRANSPORTER PERMEASE PROTEIN YPHD-RELATED-RELATED"/>
    <property type="match status" value="1"/>
</dbReference>
<evidence type="ECO:0000313" key="10">
    <source>
        <dbReference type="Proteomes" id="UP000287519"/>
    </source>
</evidence>
<keyword evidence="7 8" id="KW-0472">Membrane</keyword>
<sequence length="342" mass="34792">MTTQLDAGDTTTRLDTAPTIDRGSIPRRVLKFVEAYALLLMIVAVCIFFAVLPATSDTFLTAANMRILLANQVVPAIIALGALLPLVCREFDLSVGAIMGVTAVFVASMLSGTVSVPVALLGGLAIGSLVGVFNALLVTKAKVNGVVATLGTSTLVTGVVAQKTGGQAIVGDIPAVVTNFGSGTVLGIPTVAWALVIVAAAVYFALEHTPYGRQLQALGSNATAAALVGLRTRMLIGSTYVLAGLLAAIAGIIYVSRAGGTDPSVGPAFTMTGLAAAFLSAAAVRPGTFNVWGTIIAVFFLAVLNNGLSLAGAPPHVADYVNGGALIIGVALATFLWRRRSE</sequence>
<evidence type="ECO:0000256" key="8">
    <source>
        <dbReference type="SAM" id="Phobius"/>
    </source>
</evidence>
<feature type="transmembrane region" description="Helical" evidence="8">
    <location>
        <begin position="291"/>
        <end position="308"/>
    </location>
</feature>
<dbReference type="PANTHER" id="PTHR32196:SF21">
    <property type="entry name" value="ABC TRANSPORTER PERMEASE PROTEIN YPHD-RELATED"/>
    <property type="match status" value="1"/>
</dbReference>
<keyword evidence="2" id="KW-0813">Transport</keyword>
<gene>
    <name evidence="9" type="ORF">Rhow_008519</name>
</gene>
<feature type="transmembrane region" description="Helical" evidence="8">
    <location>
        <begin position="118"/>
        <end position="137"/>
    </location>
</feature>
<evidence type="ECO:0000256" key="4">
    <source>
        <dbReference type="ARBA" id="ARBA00022519"/>
    </source>
</evidence>
<reference evidence="9 10" key="1">
    <citation type="submission" date="2018-11" db="EMBL/GenBank/DDBJ databases">
        <title>Microbial catabolism of amino acid.</title>
        <authorList>
            <person name="Hibi M."/>
            <person name="Ogawa J."/>
        </authorList>
    </citation>
    <scope>NUCLEOTIDE SEQUENCE [LARGE SCALE GENOMIC DNA]</scope>
    <source>
        <strain evidence="9 10">C31-06</strain>
    </source>
</reference>
<dbReference type="OrthoDB" id="3468954at2"/>
<keyword evidence="3" id="KW-1003">Cell membrane</keyword>
<dbReference type="GO" id="GO:0022857">
    <property type="term" value="F:transmembrane transporter activity"/>
    <property type="evidence" value="ECO:0007669"/>
    <property type="project" value="InterPro"/>
</dbReference>
<accession>A0A402CKS8</accession>
<dbReference type="EMBL" id="BHYM01000089">
    <property type="protein sequence ID" value="GCE44221.1"/>
    <property type="molecule type" value="Genomic_DNA"/>
</dbReference>
<dbReference type="GO" id="GO:0005886">
    <property type="term" value="C:plasma membrane"/>
    <property type="evidence" value="ECO:0007669"/>
    <property type="project" value="UniProtKB-SubCell"/>
</dbReference>
<comment type="subcellular location">
    <subcellularLocation>
        <location evidence="1">Cell membrane</location>
        <topology evidence="1">Multi-pass membrane protein</topology>
    </subcellularLocation>
</comment>
<evidence type="ECO:0000256" key="5">
    <source>
        <dbReference type="ARBA" id="ARBA00022692"/>
    </source>
</evidence>
<protein>
    <submittedName>
        <fullName evidence="9">Ribose ABC transport system, permease protein RbsC</fullName>
    </submittedName>
</protein>
<feature type="transmembrane region" description="Helical" evidence="8">
    <location>
        <begin position="93"/>
        <end position="111"/>
    </location>
</feature>
<feature type="transmembrane region" description="Helical" evidence="8">
    <location>
        <begin position="186"/>
        <end position="206"/>
    </location>
</feature>
<evidence type="ECO:0000313" key="9">
    <source>
        <dbReference type="EMBL" id="GCE44221.1"/>
    </source>
</evidence>
<keyword evidence="6 8" id="KW-1133">Transmembrane helix</keyword>
<keyword evidence="4" id="KW-0997">Cell inner membrane</keyword>
<dbReference type="InterPro" id="IPR001851">
    <property type="entry name" value="ABC_transp_permease"/>
</dbReference>
<dbReference type="Proteomes" id="UP000287519">
    <property type="component" value="Unassembled WGS sequence"/>
</dbReference>
<evidence type="ECO:0000256" key="3">
    <source>
        <dbReference type="ARBA" id="ARBA00022475"/>
    </source>
</evidence>
<evidence type="ECO:0000256" key="2">
    <source>
        <dbReference type="ARBA" id="ARBA00022448"/>
    </source>
</evidence>
<proteinExistence type="predicted"/>
<evidence type="ECO:0000256" key="6">
    <source>
        <dbReference type="ARBA" id="ARBA00022989"/>
    </source>
</evidence>
<evidence type="ECO:0000256" key="1">
    <source>
        <dbReference type="ARBA" id="ARBA00004651"/>
    </source>
</evidence>
<dbReference type="AlphaFoldDB" id="A0A402CKS8"/>